<evidence type="ECO:0000313" key="4">
    <source>
        <dbReference type="Proteomes" id="UP000241421"/>
    </source>
</evidence>
<gene>
    <name evidence="3" type="ORF">C7C56_008815</name>
</gene>
<evidence type="ECO:0000259" key="2">
    <source>
        <dbReference type="Pfam" id="PF14317"/>
    </source>
</evidence>
<reference evidence="3 4" key="1">
    <citation type="submission" date="2018-04" db="EMBL/GenBank/DDBJ databases">
        <title>Massilia violaceinigra sp. nov., a novel purple-pigmented bacterium isolated from Tianshan glacier, Xinjiang, China.</title>
        <authorList>
            <person name="Wang H."/>
        </authorList>
    </citation>
    <scope>NUCLEOTIDE SEQUENCE [LARGE SCALE GENOMIC DNA]</scope>
    <source>
        <strain evidence="3 4">B448-2</strain>
    </source>
</reference>
<dbReference type="EMBL" id="PXWF02000121">
    <property type="protein sequence ID" value="PWF48979.1"/>
    <property type="molecule type" value="Genomic_DNA"/>
</dbReference>
<feature type="transmembrane region" description="Helical" evidence="1">
    <location>
        <begin position="122"/>
        <end position="140"/>
    </location>
</feature>
<dbReference type="InterPro" id="IPR025588">
    <property type="entry name" value="YcxB-like_C"/>
</dbReference>
<feature type="transmembrane region" description="Helical" evidence="1">
    <location>
        <begin position="92"/>
        <end position="110"/>
    </location>
</feature>
<accession>A0A2U2HNC6</accession>
<protein>
    <submittedName>
        <fullName evidence="3">YcxB family protein</fullName>
    </submittedName>
</protein>
<name>A0A2U2HNC6_9BURK</name>
<dbReference type="AlphaFoldDB" id="A0A2U2HNC6"/>
<comment type="caution">
    <text evidence="3">The sequence shown here is derived from an EMBL/GenBank/DDBJ whole genome shotgun (WGS) entry which is preliminary data.</text>
</comment>
<keyword evidence="1" id="KW-0472">Membrane</keyword>
<keyword evidence="1" id="KW-0812">Transmembrane</keyword>
<evidence type="ECO:0000256" key="1">
    <source>
        <dbReference type="SAM" id="Phobius"/>
    </source>
</evidence>
<keyword evidence="4" id="KW-1185">Reference proteome</keyword>
<dbReference type="Pfam" id="PF14317">
    <property type="entry name" value="YcxB"/>
    <property type="match status" value="1"/>
</dbReference>
<proteinExistence type="predicted"/>
<feature type="domain" description="YcxB-like C-terminal" evidence="2">
    <location>
        <begin position="157"/>
        <end position="213"/>
    </location>
</feature>
<keyword evidence="1" id="KW-1133">Transmembrane helix</keyword>
<organism evidence="3 4">
    <name type="scientific">Massilia glaciei</name>
    <dbReference type="NCBI Taxonomy" id="1524097"/>
    <lineage>
        <taxon>Bacteria</taxon>
        <taxon>Pseudomonadati</taxon>
        <taxon>Pseudomonadota</taxon>
        <taxon>Betaproteobacteria</taxon>
        <taxon>Burkholderiales</taxon>
        <taxon>Oxalobacteraceae</taxon>
        <taxon>Telluria group</taxon>
        <taxon>Massilia</taxon>
    </lineage>
</organism>
<dbReference type="Proteomes" id="UP000241421">
    <property type="component" value="Unassembled WGS sequence"/>
</dbReference>
<sequence length="227" mass="25750">MFVRQSFARRPYQRKVSQRTGSNLVGSMLNRAPSRQRARGRRQSWFNPWAASRSCQREVAMEASQELEANYSLTYPERLRAAWDLTMGSPSAILWLCFFPGLGILLLWLMTWSGSRATGLDYFLAFVCFAFVPALIMWITHRAHVADREKGPYSYRFNDEGIHVTTATSELTHRWPAIVRVRQKRDMLYLYFTARNAHCVPLRVFPAGAAAAIEGLASAGGVPRVGT</sequence>
<evidence type="ECO:0000313" key="3">
    <source>
        <dbReference type="EMBL" id="PWF48979.1"/>
    </source>
</evidence>